<dbReference type="eggNOG" id="ENOG502SB0I">
    <property type="taxonomic scope" value="Eukaryota"/>
</dbReference>
<dbReference type="OrthoDB" id="8767764at2759"/>
<proteinExistence type="inferred from homology"/>
<feature type="compositionally biased region" description="Basic and acidic residues" evidence="2">
    <location>
        <begin position="35"/>
        <end position="50"/>
    </location>
</feature>
<dbReference type="GeneID" id="107077373"/>
<dbReference type="Proteomes" id="UP000018468">
    <property type="component" value="Linkage group LG5"/>
</dbReference>
<reference evidence="4" key="1">
    <citation type="submission" date="2011-12" db="EMBL/GenBank/DDBJ databases">
        <title>The Draft Genome of Lepisosteus oculatus.</title>
        <authorList>
            <consortium name="The Broad Institute Genome Assembly &amp; Analysis Group"/>
            <consortium name="Computational R&amp;D Group"/>
            <consortium name="and Sequencing Platform"/>
            <person name="Di Palma F."/>
            <person name="Alfoldi J."/>
            <person name="Johnson J."/>
            <person name="Berlin A."/>
            <person name="Gnerre S."/>
            <person name="Jaffe D."/>
            <person name="MacCallum I."/>
            <person name="Young S."/>
            <person name="Walker B.J."/>
            <person name="Lander E.S."/>
            <person name="Lindblad-Toh K."/>
        </authorList>
    </citation>
    <scope>NUCLEOTIDE SEQUENCE [LARGE SCALE GENOMIC DNA]</scope>
</reference>
<protein>
    <submittedName>
        <fullName evidence="3">MyoD family inhibitor domain containing 2</fullName>
    </submittedName>
</protein>
<name>W5MV63_LEPOC</name>
<evidence type="ECO:0000313" key="3">
    <source>
        <dbReference type="Ensembl" id="ENSLOCP00000012272.1"/>
    </source>
</evidence>
<dbReference type="Pfam" id="PF15316">
    <property type="entry name" value="MDFI"/>
    <property type="match status" value="1"/>
</dbReference>
<dbReference type="OMA" id="CHETTEC"/>
<feature type="compositionally biased region" description="Basic and acidic residues" evidence="2">
    <location>
        <begin position="1"/>
        <end position="24"/>
    </location>
</feature>
<dbReference type="PANTHER" id="PTHR15304:SF2">
    <property type="entry name" value="MYOD FAMILY INHIBITOR DOMAIN-CONTAINING PROTEIN 2"/>
    <property type="match status" value="1"/>
</dbReference>
<feature type="region of interest" description="Disordered" evidence="2">
    <location>
        <begin position="1"/>
        <end position="77"/>
    </location>
</feature>
<dbReference type="GeneTree" id="ENSGT00730000111641"/>
<comment type="similarity">
    <text evidence="1">Belongs to the MDFI family.</text>
</comment>
<dbReference type="Ensembl" id="ENSLOCT00000012293.1">
    <property type="protein sequence ID" value="ENSLOCP00000012272.1"/>
    <property type="gene ID" value="ENSLOCG00000010038.1"/>
</dbReference>
<evidence type="ECO:0000313" key="4">
    <source>
        <dbReference type="Proteomes" id="UP000018468"/>
    </source>
</evidence>
<dbReference type="GO" id="GO:0030111">
    <property type="term" value="P:regulation of Wnt signaling pathway"/>
    <property type="evidence" value="ECO:0000318"/>
    <property type="project" value="GO_Central"/>
</dbReference>
<dbReference type="GO" id="GO:0005634">
    <property type="term" value="C:nucleus"/>
    <property type="evidence" value="ECO:0000318"/>
    <property type="project" value="GO_Central"/>
</dbReference>
<dbReference type="GO" id="GO:0045892">
    <property type="term" value="P:negative regulation of DNA-templated transcription"/>
    <property type="evidence" value="ECO:0000318"/>
    <property type="project" value="GO_Central"/>
</dbReference>
<evidence type="ECO:0000256" key="2">
    <source>
        <dbReference type="SAM" id="MobiDB-lite"/>
    </source>
</evidence>
<dbReference type="InterPro" id="IPR026134">
    <property type="entry name" value="MDFI/MDFIC"/>
</dbReference>
<evidence type="ECO:0000256" key="1">
    <source>
        <dbReference type="ARBA" id="ARBA00025778"/>
    </source>
</evidence>
<dbReference type="Bgee" id="ENSLOCG00000010038">
    <property type="expression patterns" value="Expressed in intestine and 2 other cell types or tissues"/>
</dbReference>
<accession>W5MV63</accession>
<dbReference type="AlphaFoldDB" id="W5MV63"/>
<reference evidence="3" key="2">
    <citation type="submission" date="2025-08" db="UniProtKB">
        <authorList>
            <consortium name="Ensembl"/>
        </authorList>
    </citation>
    <scope>IDENTIFICATION</scope>
</reference>
<feature type="compositionally biased region" description="Polar residues" evidence="2">
    <location>
        <begin position="25"/>
        <end position="34"/>
    </location>
</feature>
<dbReference type="PANTHER" id="PTHR15304">
    <property type="entry name" value="MYOD FAMILY INHIBITOR"/>
    <property type="match status" value="1"/>
</dbReference>
<reference evidence="3" key="3">
    <citation type="submission" date="2025-09" db="UniProtKB">
        <authorList>
            <consortium name="Ensembl"/>
        </authorList>
    </citation>
    <scope>IDENTIFICATION</scope>
</reference>
<sequence>MASKTSRTEDKKANESIVSGEEKSPLSSVGNMDPSNKDQLWKAEPAEGSRKMGGIVEYEEEKSSTGTPSPEPLGRSEWGRSSYSLCSVDRYSGRFSPREVNSPTHQPNSGNDCATLILTCLFCKFSDFLLMLPDMCENTASLCCPSFKYQHASTDQTASSDCICNCEFDCSLFDACHETTECLELAMEISEICYR</sequence>
<dbReference type="InParanoid" id="W5MV63"/>
<dbReference type="GO" id="GO:0046328">
    <property type="term" value="P:regulation of JNK cascade"/>
    <property type="evidence" value="ECO:0000318"/>
    <property type="project" value="GO_Central"/>
</dbReference>
<dbReference type="CTD" id="107986096"/>
<keyword evidence="4" id="KW-1185">Reference proteome</keyword>
<dbReference type="HOGENOM" id="CLU_067479_1_1_1"/>
<dbReference type="KEGG" id="loc:107077373"/>
<organism evidence="3 4">
    <name type="scientific">Lepisosteus oculatus</name>
    <name type="common">Spotted gar</name>
    <dbReference type="NCBI Taxonomy" id="7918"/>
    <lineage>
        <taxon>Eukaryota</taxon>
        <taxon>Metazoa</taxon>
        <taxon>Chordata</taxon>
        <taxon>Craniata</taxon>
        <taxon>Vertebrata</taxon>
        <taxon>Euteleostomi</taxon>
        <taxon>Actinopterygii</taxon>
        <taxon>Neopterygii</taxon>
        <taxon>Holostei</taxon>
        <taxon>Semionotiformes</taxon>
        <taxon>Lepisosteidae</taxon>
        <taxon>Lepisosteus</taxon>
    </lineage>
</organism>
<dbReference type="RefSeq" id="XP_015202692.1">
    <property type="nucleotide sequence ID" value="XM_015347206.2"/>
</dbReference>
<dbReference type="EMBL" id="AHAT01020688">
    <property type="status" value="NOT_ANNOTATED_CDS"/>
    <property type="molecule type" value="Genomic_DNA"/>
</dbReference>